<dbReference type="Gene3D" id="1.10.10.10">
    <property type="entry name" value="Winged helix-like DNA-binding domain superfamily/Winged helix DNA-binding domain"/>
    <property type="match status" value="1"/>
</dbReference>
<sequence>MDATAQEEFADFTRGRWTALTAFAYSLVHDVDRAEELAQEALARLWKVWPKLRDEQPEAYSRRIVVNLAVASGRRRWWTGRAAAGPSEPTAPSDVAADAPAGGAGEAEDRDAMRRALAGLGTRQRVAVVLRYAHGLPETEVAELMGCSVGTAKTYASRGLEALRSVGILGDTAIPGGAA</sequence>
<accession>A0AA41Q516</accession>
<dbReference type="InterPro" id="IPR013249">
    <property type="entry name" value="RNA_pol_sigma70_r4_t2"/>
</dbReference>
<dbReference type="Pfam" id="PF08281">
    <property type="entry name" value="Sigma70_r4_2"/>
    <property type="match status" value="1"/>
</dbReference>
<evidence type="ECO:0000256" key="5">
    <source>
        <dbReference type="ARBA" id="ARBA00023163"/>
    </source>
</evidence>
<evidence type="ECO:0000256" key="4">
    <source>
        <dbReference type="ARBA" id="ARBA00023125"/>
    </source>
</evidence>
<dbReference type="CDD" id="cd06171">
    <property type="entry name" value="Sigma70_r4"/>
    <property type="match status" value="1"/>
</dbReference>
<evidence type="ECO:0000256" key="3">
    <source>
        <dbReference type="ARBA" id="ARBA00023082"/>
    </source>
</evidence>
<keyword evidence="3" id="KW-0731">Sigma factor</keyword>
<dbReference type="InterPro" id="IPR014284">
    <property type="entry name" value="RNA_pol_sigma-70_dom"/>
</dbReference>
<comment type="caution">
    <text evidence="9">The sequence shown here is derived from an EMBL/GenBank/DDBJ whole genome shotgun (WGS) entry which is preliminary data.</text>
</comment>
<evidence type="ECO:0000256" key="6">
    <source>
        <dbReference type="SAM" id="MobiDB-lite"/>
    </source>
</evidence>
<proteinExistence type="inferred from homology"/>
<feature type="region of interest" description="Disordered" evidence="6">
    <location>
        <begin position="82"/>
        <end position="108"/>
    </location>
</feature>
<dbReference type="InterPro" id="IPR007627">
    <property type="entry name" value="RNA_pol_sigma70_r2"/>
</dbReference>
<dbReference type="SUPFAM" id="SSF88659">
    <property type="entry name" value="Sigma3 and sigma4 domains of RNA polymerase sigma factors"/>
    <property type="match status" value="1"/>
</dbReference>
<dbReference type="GO" id="GO:0006352">
    <property type="term" value="P:DNA-templated transcription initiation"/>
    <property type="evidence" value="ECO:0007669"/>
    <property type="project" value="InterPro"/>
</dbReference>
<dbReference type="SUPFAM" id="SSF88946">
    <property type="entry name" value="Sigma2 domain of RNA polymerase sigma factors"/>
    <property type="match status" value="1"/>
</dbReference>
<dbReference type="InterPro" id="IPR013324">
    <property type="entry name" value="RNA_pol_sigma_r3/r4-like"/>
</dbReference>
<protein>
    <submittedName>
        <fullName evidence="9">SigE family RNA polymerase sigma factor</fullName>
    </submittedName>
</protein>
<dbReference type="PANTHER" id="PTHR43133">
    <property type="entry name" value="RNA POLYMERASE ECF-TYPE SIGMA FACTO"/>
    <property type="match status" value="1"/>
</dbReference>
<dbReference type="RefSeq" id="WP_235056343.1">
    <property type="nucleotide sequence ID" value="NZ_JAKFHA010000026.1"/>
</dbReference>
<dbReference type="EMBL" id="JAKFHA010000026">
    <property type="protein sequence ID" value="MCF2531694.1"/>
    <property type="molecule type" value="Genomic_DNA"/>
</dbReference>
<dbReference type="Proteomes" id="UP001165378">
    <property type="component" value="Unassembled WGS sequence"/>
</dbReference>
<keyword evidence="5" id="KW-0804">Transcription</keyword>
<dbReference type="InterPro" id="IPR039425">
    <property type="entry name" value="RNA_pol_sigma-70-like"/>
</dbReference>
<evidence type="ECO:0000256" key="2">
    <source>
        <dbReference type="ARBA" id="ARBA00023015"/>
    </source>
</evidence>
<evidence type="ECO:0000313" key="10">
    <source>
        <dbReference type="Proteomes" id="UP001165378"/>
    </source>
</evidence>
<dbReference type="InterPro" id="IPR036388">
    <property type="entry name" value="WH-like_DNA-bd_sf"/>
</dbReference>
<dbReference type="NCBIfam" id="TIGR02983">
    <property type="entry name" value="SigE-fam_strep"/>
    <property type="match status" value="1"/>
</dbReference>
<evidence type="ECO:0000313" key="9">
    <source>
        <dbReference type="EMBL" id="MCF2531694.1"/>
    </source>
</evidence>
<reference evidence="9" key="1">
    <citation type="submission" date="2022-01" db="EMBL/GenBank/DDBJ databases">
        <title>Genome-Based Taxonomic Classification of the Phylum Actinobacteria.</title>
        <authorList>
            <person name="Gao Y."/>
        </authorList>
    </citation>
    <scope>NUCLEOTIDE SEQUENCE</scope>
    <source>
        <strain evidence="9">KLBMP 8922</strain>
    </source>
</reference>
<dbReference type="AlphaFoldDB" id="A0AA41Q516"/>
<feature type="domain" description="RNA polymerase sigma-70 region 2" evidence="7">
    <location>
        <begin position="20"/>
        <end position="79"/>
    </location>
</feature>
<comment type="similarity">
    <text evidence="1">Belongs to the sigma-70 factor family. ECF subfamily.</text>
</comment>
<dbReference type="GO" id="GO:0003677">
    <property type="term" value="F:DNA binding"/>
    <property type="evidence" value="ECO:0007669"/>
    <property type="project" value="UniProtKB-KW"/>
</dbReference>
<dbReference type="PANTHER" id="PTHR43133:SF50">
    <property type="entry name" value="ECF RNA POLYMERASE SIGMA FACTOR SIGM"/>
    <property type="match status" value="1"/>
</dbReference>
<dbReference type="NCBIfam" id="TIGR02937">
    <property type="entry name" value="sigma70-ECF"/>
    <property type="match status" value="1"/>
</dbReference>
<dbReference type="Gene3D" id="1.10.1740.10">
    <property type="match status" value="1"/>
</dbReference>
<gene>
    <name evidence="9" type="ORF">LZ495_31370</name>
</gene>
<organism evidence="9 10">
    <name type="scientific">Yinghuangia soli</name>
    <dbReference type="NCBI Taxonomy" id="2908204"/>
    <lineage>
        <taxon>Bacteria</taxon>
        <taxon>Bacillati</taxon>
        <taxon>Actinomycetota</taxon>
        <taxon>Actinomycetes</taxon>
        <taxon>Kitasatosporales</taxon>
        <taxon>Streptomycetaceae</taxon>
        <taxon>Yinghuangia</taxon>
    </lineage>
</organism>
<name>A0AA41Q516_9ACTN</name>
<feature type="compositionally biased region" description="Low complexity" evidence="6">
    <location>
        <begin position="82"/>
        <end position="101"/>
    </location>
</feature>
<keyword evidence="4" id="KW-0238">DNA-binding</keyword>
<dbReference type="InterPro" id="IPR014325">
    <property type="entry name" value="RNA_pol_sigma-E_actinobac"/>
</dbReference>
<evidence type="ECO:0000256" key="1">
    <source>
        <dbReference type="ARBA" id="ARBA00010641"/>
    </source>
</evidence>
<feature type="domain" description="RNA polymerase sigma factor 70 region 4 type 2" evidence="8">
    <location>
        <begin position="111"/>
        <end position="163"/>
    </location>
</feature>
<evidence type="ECO:0000259" key="7">
    <source>
        <dbReference type="Pfam" id="PF04542"/>
    </source>
</evidence>
<evidence type="ECO:0000259" key="8">
    <source>
        <dbReference type="Pfam" id="PF08281"/>
    </source>
</evidence>
<dbReference type="InterPro" id="IPR013325">
    <property type="entry name" value="RNA_pol_sigma_r2"/>
</dbReference>
<keyword evidence="2" id="KW-0805">Transcription regulation</keyword>
<dbReference type="GO" id="GO:0016987">
    <property type="term" value="F:sigma factor activity"/>
    <property type="evidence" value="ECO:0007669"/>
    <property type="project" value="UniProtKB-KW"/>
</dbReference>
<keyword evidence="10" id="KW-1185">Reference proteome</keyword>
<dbReference type="Pfam" id="PF04542">
    <property type="entry name" value="Sigma70_r2"/>
    <property type="match status" value="1"/>
</dbReference>